<dbReference type="Proteomes" id="UP001161017">
    <property type="component" value="Unassembled WGS sequence"/>
</dbReference>
<organism evidence="2 3">
    <name type="scientific">Ramalina farinacea</name>
    <dbReference type="NCBI Taxonomy" id="258253"/>
    <lineage>
        <taxon>Eukaryota</taxon>
        <taxon>Fungi</taxon>
        <taxon>Dikarya</taxon>
        <taxon>Ascomycota</taxon>
        <taxon>Pezizomycotina</taxon>
        <taxon>Lecanoromycetes</taxon>
        <taxon>OSLEUM clade</taxon>
        <taxon>Lecanoromycetidae</taxon>
        <taxon>Lecanorales</taxon>
        <taxon>Lecanorineae</taxon>
        <taxon>Ramalinaceae</taxon>
        <taxon>Ramalina</taxon>
    </lineage>
</organism>
<feature type="region of interest" description="Disordered" evidence="1">
    <location>
        <begin position="77"/>
        <end position="197"/>
    </location>
</feature>
<dbReference type="InterPro" id="IPR017853">
    <property type="entry name" value="GH"/>
</dbReference>
<proteinExistence type="predicted"/>
<evidence type="ECO:0000313" key="3">
    <source>
        <dbReference type="Proteomes" id="UP001161017"/>
    </source>
</evidence>
<sequence>MVTELGGGGTDTNCLTYVCEALDFLNQNSDVYLGWTAWAAGGFSATYELALLDAGGNDVPLMTQCFAAKFRGSNGTDTVGSDPVGSDNVGNGAGTNGTGSTGTGTDTGTGTGASSSGSPFPGSGRLGSGTNAVQPGTSGYPNGFQSFKAEAPVTSGGTDGKNTSTTGSSGTCKRKGKKAKRRRNGKARLGSADGGMK</sequence>
<comment type="caution">
    <text evidence="2">The sequence shown here is derived from an EMBL/GenBank/DDBJ whole genome shotgun (WGS) entry which is preliminary data.</text>
</comment>
<keyword evidence="3" id="KW-1185">Reference proteome</keyword>
<feature type="compositionally biased region" description="Polar residues" evidence="1">
    <location>
        <begin position="130"/>
        <end position="145"/>
    </location>
</feature>
<evidence type="ECO:0000313" key="2">
    <source>
        <dbReference type="EMBL" id="MDI1486756.1"/>
    </source>
</evidence>
<feature type="compositionally biased region" description="Low complexity" evidence="1">
    <location>
        <begin position="112"/>
        <end position="123"/>
    </location>
</feature>
<evidence type="ECO:0000256" key="1">
    <source>
        <dbReference type="SAM" id="MobiDB-lite"/>
    </source>
</evidence>
<dbReference type="AlphaFoldDB" id="A0AA43QHP7"/>
<gene>
    <name evidence="2" type="ORF">OHK93_006017</name>
</gene>
<feature type="compositionally biased region" description="Low complexity" evidence="1">
    <location>
        <begin position="154"/>
        <end position="171"/>
    </location>
</feature>
<protein>
    <submittedName>
        <fullName evidence="2">Uncharacterized protein</fullName>
    </submittedName>
</protein>
<name>A0AA43QHP7_9LECA</name>
<dbReference type="SUPFAM" id="SSF51445">
    <property type="entry name" value="(Trans)glycosidases"/>
    <property type="match status" value="1"/>
</dbReference>
<dbReference type="Gene3D" id="3.20.20.80">
    <property type="entry name" value="Glycosidases"/>
    <property type="match status" value="1"/>
</dbReference>
<accession>A0AA43QHP7</accession>
<feature type="compositionally biased region" description="Gly residues" evidence="1">
    <location>
        <begin position="91"/>
        <end position="111"/>
    </location>
</feature>
<reference evidence="2" key="1">
    <citation type="journal article" date="2023" name="Genome Biol. Evol.">
        <title>First Whole Genome Sequence and Flow Cytometry Genome Size Data for the Lichen-Forming Fungus Ramalina farinacea (Ascomycota).</title>
        <authorList>
            <person name="Llewellyn T."/>
            <person name="Mian S."/>
            <person name="Hill R."/>
            <person name="Leitch I.J."/>
            <person name="Gaya E."/>
        </authorList>
    </citation>
    <scope>NUCLEOTIDE SEQUENCE</scope>
    <source>
        <strain evidence="2">LIQ254RAFAR</strain>
    </source>
</reference>
<dbReference type="EMBL" id="JAPUFD010000004">
    <property type="protein sequence ID" value="MDI1486756.1"/>
    <property type="molecule type" value="Genomic_DNA"/>
</dbReference>
<feature type="compositionally biased region" description="Basic residues" evidence="1">
    <location>
        <begin position="172"/>
        <end position="186"/>
    </location>
</feature>